<dbReference type="Gene3D" id="3.50.4.10">
    <property type="entry name" value="Hepatocyte Growth Factor"/>
    <property type="match status" value="3"/>
</dbReference>
<dbReference type="PROSITE" id="PS50948">
    <property type="entry name" value="PAN"/>
    <property type="match status" value="1"/>
</dbReference>
<name>A0A5S6QYR6_TRIMR</name>
<protein>
    <submittedName>
        <fullName evidence="5">Apple domain-containing protein</fullName>
    </submittedName>
</protein>
<dbReference type="GO" id="GO:0009653">
    <property type="term" value="P:anatomical structure morphogenesis"/>
    <property type="evidence" value="ECO:0007669"/>
    <property type="project" value="TreeGrafter"/>
</dbReference>
<feature type="region of interest" description="Disordered" evidence="1">
    <location>
        <begin position="669"/>
        <end position="701"/>
    </location>
</feature>
<dbReference type="Pfam" id="PF00024">
    <property type="entry name" value="PAN_1"/>
    <property type="match status" value="3"/>
</dbReference>
<evidence type="ECO:0000313" key="4">
    <source>
        <dbReference type="Proteomes" id="UP000046395"/>
    </source>
</evidence>
<feature type="chain" id="PRO_5024311323" evidence="2">
    <location>
        <begin position="24"/>
        <end position="811"/>
    </location>
</feature>
<dbReference type="InterPro" id="IPR003609">
    <property type="entry name" value="Pan_app"/>
</dbReference>
<sequence length="811" mass="90823">MGRPTCLPVALLLLLFCLHEVSAEDNKCRTSNLRFAVESIESNKQDDYLFYGVASDVDNLRECARVCYAANFCRSALYDPDKKICKLGYATVKDCSAAAESTGDNDSDQQNSSAVLIYCLTCDEAAKSHRSYKPLALTVENSAAETRDRTVSHNLVLSASRESSPERLDKTATTVSRKKPVVEEISIPSKQVPKKVNTQQTAPTSAVRKTPTAAATSGAQYSCYTQTKQHAFIKSAFHVYRGYSLVDCQCTCAQTWVGGKNVCSSVQYYPGRQECVLNRLRIKGDDEVGDDLIEVHTINTTLHEFTCGSSRPRLFQYLLDVCSYEVLPKKGLQHVVDCHDIVVGHSLKGVAGALQHDVSIETCRCLCFDSANNEKYRFICRSALYYPKERDCVLNLYDRWQRPDLFQEEAVYQSVIYLDASCDGNTRTRLINRCQAEEEVHAVPTYGISVSNIDGRTSQRLVSKDSPASGDTRMAKAQSPEQINDHTDSCFLEVPGYALINSVEVTKNNVRVEECKCLCLNSSSLHSFQCLSFVYIWNTNTCWLNKFNRIQRPKHFTQVNETPQRISYFEYLCNPSGSKGRAYTAQCHDLFRLTSPSEGNPNGQTNAESKSVVTDNQPASQPKLYNGKGEPWIGNKLKQLISPGGMHLPHSNIGNEYNEYPVRASPAEQAKLPQLTERTTQPHATEQPMTTSRPTTLPGEETLSTRPFDYGEYVGGSCTYSAFYDAEFSGRNLLDKFLVQHPLHCFVECVKRNCRSANLVIFLGKFKHCYLYGDSAIEYPFTNMITFHKGSVYFEGISCARKTSDKKPSER</sequence>
<evidence type="ECO:0000256" key="1">
    <source>
        <dbReference type="SAM" id="MobiDB-lite"/>
    </source>
</evidence>
<feature type="signal peptide" evidence="2">
    <location>
        <begin position="1"/>
        <end position="23"/>
    </location>
</feature>
<dbReference type="AlphaFoldDB" id="A0A5S6QYR6"/>
<evidence type="ECO:0000256" key="2">
    <source>
        <dbReference type="SAM" id="SignalP"/>
    </source>
</evidence>
<feature type="region of interest" description="Disordered" evidence="1">
    <location>
        <begin position="594"/>
        <end position="628"/>
    </location>
</feature>
<feature type="domain" description="Apple" evidence="3">
    <location>
        <begin position="490"/>
        <end position="573"/>
    </location>
</feature>
<feature type="compositionally biased region" description="Polar residues" evidence="1">
    <location>
        <begin position="594"/>
        <end position="620"/>
    </location>
</feature>
<dbReference type="PANTHER" id="PTHR47327:SF16">
    <property type="entry name" value="APPLE DOMAIN-CONTAINING PROTEIN"/>
    <property type="match status" value="1"/>
</dbReference>
<accession>A0A5S6QYR6</accession>
<reference evidence="5" key="1">
    <citation type="submission" date="2019-12" db="UniProtKB">
        <authorList>
            <consortium name="WormBaseParasite"/>
        </authorList>
    </citation>
    <scope>IDENTIFICATION</scope>
</reference>
<dbReference type="InterPro" id="IPR052774">
    <property type="entry name" value="Celegans_DevNeuronal_Protein"/>
</dbReference>
<evidence type="ECO:0000313" key="5">
    <source>
        <dbReference type="WBParaSite" id="TMUE_3000012288.1"/>
    </source>
</evidence>
<dbReference type="WBParaSite" id="TMUE_3000012288.1">
    <property type="protein sequence ID" value="TMUE_3000012288.1"/>
    <property type="gene ID" value="WBGene00290009"/>
</dbReference>
<proteinExistence type="predicted"/>
<keyword evidence="4" id="KW-1185">Reference proteome</keyword>
<organism evidence="4 5">
    <name type="scientific">Trichuris muris</name>
    <name type="common">Mouse whipworm</name>
    <dbReference type="NCBI Taxonomy" id="70415"/>
    <lineage>
        <taxon>Eukaryota</taxon>
        <taxon>Metazoa</taxon>
        <taxon>Ecdysozoa</taxon>
        <taxon>Nematoda</taxon>
        <taxon>Enoplea</taxon>
        <taxon>Dorylaimia</taxon>
        <taxon>Trichinellida</taxon>
        <taxon>Trichuridae</taxon>
        <taxon>Trichuris</taxon>
    </lineage>
</organism>
<dbReference type="STRING" id="70415.A0A5S6QYR6"/>
<dbReference type="SMART" id="SM00473">
    <property type="entry name" value="PAN_AP"/>
    <property type="match status" value="5"/>
</dbReference>
<dbReference type="SUPFAM" id="SSF57414">
    <property type="entry name" value="Hairpin loop containing domain-like"/>
    <property type="match status" value="4"/>
</dbReference>
<dbReference type="CDD" id="cd01099">
    <property type="entry name" value="PAN_AP_HGF"/>
    <property type="match status" value="2"/>
</dbReference>
<keyword evidence="2" id="KW-0732">Signal</keyword>
<feature type="region of interest" description="Disordered" evidence="1">
    <location>
        <begin position="192"/>
        <end position="211"/>
    </location>
</feature>
<evidence type="ECO:0000259" key="3">
    <source>
        <dbReference type="PROSITE" id="PS50948"/>
    </source>
</evidence>
<dbReference type="Proteomes" id="UP000046395">
    <property type="component" value="Unassembled WGS sequence"/>
</dbReference>
<dbReference type="PANTHER" id="PTHR47327">
    <property type="entry name" value="FI18240P1-RELATED"/>
    <property type="match status" value="1"/>
</dbReference>
<feature type="compositionally biased region" description="Polar residues" evidence="1">
    <location>
        <begin position="676"/>
        <end position="695"/>
    </location>
</feature>